<dbReference type="CDD" id="cd07153">
    <property type="entry name" value="Fur_like"/>
    <property type="match status" value="1"/>
</dbReference>
<gene>
    <name evidence="9" type="ORF">SAMN02194393_03563</name>
</gene>
<dbReference type="PANTHER" id="PTHR33202:SF7">
    <property type="entry name" value="FERRIC UPTAKE REGULATION PROTEIN"/>
    <property type="match status" value="1"/>
</dbReference>
<keyword evidence="3 7" id="KW-0862">Zinc</keyword>
<dbReference type="GO" id="GO:0000976">
    <property type="term" value="F:transcription cis-regulatory region binding"/>
    <property type="evidence" value="ECO:0007669"/>
    <property type="project" value="TreeGrafter"/>
</dbReference>
<keyword evidence="2" id="KW-0678">Repressor</keyword>
<feature type="binding site" evidence="8">
    <location>
        <position position="138"/>
    </location>
    <ligand>
        <name>Fe cation</name>
        <dbReference type="ChEBI" id="CHEBI:24875"/>
    </ligand>
</feature>
<dbReference type="EMBL" id="FUZT01000009">
    <property type="protein sequence ID" value="SKC81177.1"/>
    <property type="molecule type" value="Genomic_DNA"/>
</dbReference>
<keyword evidence="8" id="KW-0408">Iron</keyword>
<keyword evidence="5" id="KW-0238">DNA-binding</keyword>
<keyword evidence="4" id="KW-0805">Transcription regulation</keyword>
<dbReference type="PANTHER" id="PTHR33202">
    <property type="entry name" value="ZINC UPTAKE REGULATION PROTEIN"/>
    <property type="match status" value="1"/>
</dbReference>
<dbReference type="STRING" id="36842.SAMN02194393_03563"/>
<dbReference type="Gene3D" id="3.30.1490.190">
    <property type="match status" value="1"/>
</dbReference>
<dbReference type="InterPro" id="IPR002481">
    <property type="entry name" value="FUR"/>
</dbReference>
<dbReference type="OrthoDB" id="8659436at2"/>
<dbReference type="Pfam" id="PF01475">
    <property type="entry name" value="FUR"/>
    <property type="match status" value="1"/>
</dbReference>
<keyword evidence="7" id="KW-0479">Metal-binding</keyword>
<dbReference type="SUPFAM" id="SSF46785">
    <property type="entry name" value="Winged helix' DNA-binding domain"/>
    <property type="match status" value="1"/>
</dbReference>
<name>A0A1T5LYX0_9FIRM</name>
<evidence type="ECO:0000313" key="9">
    <source>
        <dbReference type="EMBL" id="SKC81177.1"/>
    </source>
</evidence>
<evidence type="ECO:0000256" key="3">
    <source>
        <dbReference type="ARBA" id="ARBA00022833"/>
    </source>
</evidence>
<dbReference type="AlphaFoldDB" id="A0A1T5LYX0"/>
<sequence>MTWGILVGVTFMKLENIMDKLKSNGYKITEQRKAILEVLSLNHNNLISVEYLFDESKKIYSKTNMSTVYRNLEVLENLNLLYKFITDEGTALYKLRCCDKHHHHIICKNCGRTEIIEFCPINTLIELSKDKKFDLTDHKLELYGYCIDCQNSKDK</sequence>
<evidence type="ECO:0000256" key="5">
    <source>
        <dbReference type="ARBA" id="ARBA00023125"/>
    </source>
</evidence>
<evidence type="ECO:0000256" key="2">
    <source>
        <dbReference type="ARBA" id="ARBA00022491"/>
    </source>
</evidence>
<feature type="binding site" evidence="7">
    <location>
        <position position="149"/>
    </location>
    <ligand>
        <name>Zn(2+)</name>
        <dbReference type="ChEBI" id="CHEBI:29105"/>
    </ligand>
</feature>
<comment type="cofactor">
    <cofactor evidence="7">
        <name>Zn(2+)</name>
        <dbReference type="ChEBI" id="CHEBI:29105"/>
    </cofactor>
    <text evidence="7">Binds 1 zinc ion per subunit.</text>
</comment>
<comment type="cofactor">
    <cofactor evidence="8">
        <name>Mn(2+)</name>
        <dbReference type="ChEBI" id="CHEBI:29035"/>
    </cofactor>
    <cofactor evidence="8">
        <name>Fe(2+)</name>
        <dbReference type="ChEBI" id="CHEBI:29033"/>
    </cofactor>
    <text evidence="8">Binds 1 Mn(2+) or Fe(2+) ion per subunit.</text>
</comment>
<evidence type="ECO:0000256" key="8">
    <source>
        <dbReference type="PIRSR" id="PIRSR602481-2"/>
    </source>
</evidence>
<evidence type="ECO:0000256" key="7">
    <source>
        <dbReference type="PIRSR" id="PIRSR602481-1"/>
    </source>
</evidence>
<feature type="binding site" evidence="7">
    <location>
        <position position="146"/>
    </location>
    <ligand>
        <name>Zn(2+)</name>
        <dbReference type="ChEBI" id="CHEBI:29105"/>
    </ligand>
</feature>
<accession>A0A1T5LYX0</accession>
<dbReference type="InterPro" id="IPR036388">
    <property type="entry name" value="WH-like_DNA-bd_sf"/>
</dbReference>
<dbReference type="InterPro" id="IPR043135">
    <property type="entry name" value="Fur_C"/>
</dbReference>
<dbReference type="InterPro" id="IPR036390">
    <property type="entry name" value="WH_DNA-bd_sf"/>
</dbReference>
<dbReference type="GO" id="GO:1900376">
    <property type="term" value="P:regulation of secondary metabolite biosynthetic process"/>
    <property type="evidence" value="ECO:0007669"/>
    <property type="project" value="TreeGrafter"/>
</dbReference>
<feature type="binding site" evidence="7">
    <location>
        <position position="110"/>
    </location>
    <ligand>
        <name>Zn(2+)</name>
        <dbReference type="ChEBI" id="CHEBI:29105"/>
    </ligand>
</feature>
<dbReference type="Proteomes" id="UP000190285">
    <property type="component" value="Unassembled WGS sequence"/>
</dbReference>
<reference evidence="9 10" key="1">
    <citation type="submission" date="2017-02" db="EMBL/GenBank/DDBJ databases">
        <authorList>
            <person name="Peterson S.W."/>
        </authorList>
    </citation>
    <scope>NUCLEOTIDE SEQUENCE [LARGE SCALE GENOMIC DNA]</scope>
    <source>
        <strain evidence="9 10">M1</strain>
    </source>
</reference>
<protein>
    <submittedName>
        <fullName evidence="9">Zinc uptake regulator, Fur family</fullName>
    </submittedName>
</protein>
<evidence type="ECO:0000256" key="1">
    <source>
        <dbReference type="ARBA" id="ARBA00007957"/>
    </source>
</evidence>
<evidence type="ECO:0000313" key="10">
    <source>
        <dbReference type="Proteomes" id="UP000190285"/>
    </source>
</evidence>
<comment type="similarity">
    <text evidence="1">Belongs to the Fur family.</text>
</comment>
<dbReference type="GO" id="GO:0008270">
    <property type="term" value="F:zinc ion binding"/>
    <property type="evidence" value="ECO:0007669"/>
    <property type="project" value="TreeGrafter"/>
</dbReference>
<dbReference type="Gene3D" id="1.10.10.10">
    <property type="entry name" value="Winged helix-like DNA-binding domain superfamily/Winged helix DNA-binding domain"/>
    <property type="match status" value="1"/>
</dbReference>
<evidence type="ECO:0000256" key="6">
    <source>
        <dbReference type="ARBA" id="ARBA00023163"/>
    </source>
</evidence>
<feature type="binding site" evidence="7">
    <location>
        <position position="107"/>
    </location>
    <ligand>
        <name>Zn(2+)</name>
        <dbReference type="ChEBI" id="CHEBI:29105"/>
    </ligand>
</feature>
<keyword evidence="10" id="KW-1185">Reference proteome</keyword>
<dbReference type="GO" id="GO:0045892">
    <property type="term" value="P:negative regulation of DNA-templated transcription"/>
    <property type="evidence" value="ECO:0007669"/>
    <property type="project" value="TreeGrafter"/>
</dbReference>
<evidence type="ECO:0000256" key="4">
    <source>
        <dbReference type="ARBA" id="ARBA00023015"/>
    </source>
</evidence>
<keyword evidence="6" id="KW-0804">Transcription</keyword>
<proteinExistence type="inferred from homology"/>
<organism evidence="9 10">
    <name type="scientific">Maledivibacter halophilus</name>
    <dbReference type="NCBI Taxonomy" id="36842"/>
    <lineage>
        <taxon>Bacteria</taxon>
        <taxon>Bacillati</taxon>
        <taxon>Bacillota</taxon>
        <taxon>Clostridia</taxon>
        <taxon>Peptostreptococcales</taxon>
        <taxon>Caminicellaceae</taxon>
        <taxon>Maledivibacter</taxon>
    </lineage>
</organism>
<dbReference type="GO" id="GO:0003700">
    <property type="term" value="F:DNA-binding transcription factor activity"/>
    <property type="evidence" value="ECO:0007669"/>
    <property type="project" value="InterPro"/>
</dbReference>
<feature type="binding site" evidence="8">
    <location>
        <position position="101"/>
    </location>
    <ligand>
        <name>Fe cation</name>
        <dbReference type="ChEBI" id="CHEBI:24875"/>
    </ligand>
</feature>